<gene>
    <name evidence="11" type="ORF">D5H78_06005</name>
</gene>
<dbReference type="Gene3D" id="3.10.20.310">
    <property type="entry name" value="membrane protein fhac"/>
    <property type="match status" value="1"/>
</dbReference>
<evidence type="ECO:0000259" key="10">
    <source>
        <dbReference type="PROSITE" id="PS51779"/>
    </source>
</evidence>
<dbReference type="PROSITE" id="PS51779">
    <property type="entry name" value="POTRA"/>
    <property type="match status" value="1"/>
</dbReference>
<dbReference type="RefSeq" id="WP_119949536.1">
    <property type="nucleotide sequence ID" value="NZ_QZEZ01000002.1"/>
</dbReference>
<dbReference type="GO" id="GO:0051301">
    <property type="term" value="P:cell division"/>
    <property type="evidence" value="ECO:0007669"/>
    <property type="project" value="UniProtKB-KW"/>
</dbReference>
<protein>
    <submittedName>
        <fullName evidence="11">FtsQ-type POTRA domain-containing protein</fullName>
    </submittedName>
</protein>
<dbReference type="InterPro" id="IPR005548">
    <property type="entry name" value="Cell_div_FtsQ/DivIB_C"/>
</dbReference>
<comment type="caution">
    <text evidence="11">The sequence shown here is derived from an EMBL/GenBank/DDBJ whole genome shotgun (WGS) entry which is preliminary data.</text>
</comment>
<dbReference type="InterPro" id="IPR034746">
    <property type="entry name" value="POTRA"/>
</dbReference>
<evidence type="ECO:0000313" key="12">
    <source>
        <dbReference type="Proteomes" id="UP000265614"/>
    </source>
</evidence>
<evidence type="ECO:0000256" key="9">
    <source>
        <dbReference type="SAM" id="Phobius"/>
    </source>
</evidence>
<accession>A0A3A3YYK7</accession>
<feature type="region of interest" description="Disordered" evidence="8">
    <location>
        <begin position="1"/>
        <end position="25"/>
    </location>
</feature>
<keyword evidence="3" id="KW-0132">Cell division</keyword>
<feature type="transmembrane region" description="Helical" evidence="9">
    <location>
        <begin position="32"/>
        <end position="50"/>
    </location>
</feature>
<evidence type="ECO:0000256" key="3">
    <source>
        <dbReference type="ARBA" id="ARBA00022618"/>
    </source>
</evidence>
<dbReference type="PANTHER" id="PTHR37820:SF1">
    <property type="entry name" value="CELL DIVISION PROTEIN FTSQ"/>
    <property type="match status" value="1"/>
</dbReference>
<dbReference type="Pfam" id="PF03799">
    <property type="entry name" value="FtsQ_DivIB_C"/>
    <property type="match status" value="1"/>
</dbReference>
<keyword evidence="6 9" id="KW-0472">Membrane</keyword>
<dbReference type="InterPro" id="IPR050487">
    <property type="entry name" value="FtsQ_DivIB"/>
</dbReference>
<dbReference type="EMBL" id="QZEZ01000002">
    <property type="protein sequence ID" value="RJK96820.1"/>
    <property type="molecule type" value="Genomic_DNA"/>
</dbReference>
<evidence type="ECO:0000256" key="7">
    <source>
        <dbReference type="ARBA" id="ARBA00023306"/>
    </source>
</evidence>
<dbReference type="AlphaFoldDB" id="A0A3A3YYK7"/>
<dbReference type="GO" id="GO:0005886">
    <property type="term" value="C:plasma membrane"/>
    <property type="evidence" value="ECO:0007669"/>
    <property type="project" value="TreeGrafter"/>
</dbReference>
<organism evidence="11 12">
    <name type="scientific">Vallicoccus soli</name>
    <dbReference type="NCBI Taxonomy" id="2339232"/>
    <lineage>
        <taxon>Bacteria</taxon>
        <taxon>Bacillati</taxon>
        <taxon>Actinomycetota</taxon>
        <taxon>Actinomycetes</taxon>
        <taxon>Motilibacterales</taxon>
        <taxon>Vallicoccaceae</taxon>
        <taxon>Vallicoccus</taxon>
    </lineage>
</organism>
<keyword evidence="12" id="KW-1185">Reference proteome</keyword>
<reference evidence="11 12" key="1">
    <citation type="submission" date="2018-09" db="EMBL/GenBank/DDBJ databases">
        <title>YIM 75000 draft genome.</title>
        <authorList>
            <person name="Tang S."/>
            <person name="Feng Y."/>
        </authorList>
    </citation>
    <scope>NUCLEOTIDE SEQUENCE [LARGE SCALE GENOMIC DNA]</scope>
    <source>
        <strain evidence="11 12">YIM 75000</strain>
    </source>
</reference>
<evidence type="ECO:0000256" key="1">
    <source>
        <dbReference type="ARBA" id="ARBA00004370"/>
    </source>
</evidence>
<evidence type="ECO:0000256" key="4">
    <source>
        <dbReference type="ARBA" id="ARBA00022692"/>
    </source>
</evidence>
<keyword evidence="2" id="KW-1003">Cell membrane</keyword>
<evidence type="ECO:0000256" key="5">
    <source>
        <dbReference type="ARBA" id="ARBA00022989"/>
    </source>
</evidence>
<evidence type="ECO:0000313" key="11">
    <source>
        <dbReference type="EMBL" id="RJK96820.1"/>
    </source>
</evidence>
<name>A0A3A3YYK7_9ACTN</name>
<evidence type="ECO:0000256" key="8">
    <source>
        <dbReference type="SAM" id="MobiDB-lite"/>
    </source>
</evidence>
<keyword evidence="4 9" id="KW-0812">Transmembrane</keyword>
<keyword evidence="7" id="KW-0131">Cell cycle</keyword>
<evidence type="ECO:0000256" key="2">
    <source>
        <dbReference type="ARBA" id="ARBA00022475"/>
    </source>
</evidence>
<keyword evidence="5 9" id="KW-1133">Transmembrane helix</keyword>
<feature type="domain" description="POTRA" evidence="10">
    <location>
        <begin position="56"/>
        <end position="124"/>
    </location>
</feature>
<evidence type="ECO:0000256" key="6">
    <source>
        <dbReference type="ARBA" id="ARBA00023136"/>
    </source>
</evidence>
<dbReference type="PANTHER" id="PTHR37820">
    <property type="entry name" value="CELL DIVISION PROTEIN DIVIB"/>
    <property type="match status" value="1"/>
</dbReference>
<sequence>MSTTLRRTRGEARPGARTLPPPPPRRRGPWRALLAVLLLAALVAGGLWVVRSSTLLGVDRVTVTGATSVPVAQVLDRVGVRVGTPLATVDTGAVAARVAGIRRVEAVEVHRRWPGTLAVVLTERVPLAVEQVRGRQGGWAVVDREGVALERADEPPAGLPVVGTEGERAAEARRTALAVLDGLPAPLLRQVRSAAATGPDDVTLELTGDRTAVWGSADRGERKAVVLGALLKVEAEVYDVSAPDAPTTRTDR</sequence>
<dbReference type="InterPro" id="IPR013685">
    <property type="entry name" value="POTRA_FtsQ_type"/>
</dbReference>
<dbReference type="Proteomes" id="UP000265614">
    <property type="component" value="Unassembled WGS sequence"/>
</dbReference>
<proteinExistence type="predicted"/>
<dbReference type="OrthoDB" id="9790760at2"/>
<comment type="subcellular location">
    <subcellularLocation>
        <location evidence="1">Membrane</location>
    </subcellularLocation>
</comment>
<dbReference type="Pfam" id="PF08478">
    <property type="entry name" value="POTRA_1"/>
    <property type="match status" value="1"/>
</dbReference>